<accession>A0A060SRT2</accession>
<name>A0A060SRT2_PYCCI</name>
<dbReference type="InterPro" id="IPR050266">
    <property type="entry name" value="AB_hydrolase_sf"/>
</dbReference>
<dbReference type="PRINTS" id="PR00412">
    <property type="entry name" value="EPOXHYDRLASE"/>
</dbReference>
<comment type="caution">
    <text evidence="2">The sequence shown here is derived from an EMBL/GenBank/DDBJ whole genome shotgun (WGS) entry which is preliminary data.</text>
</comment>
<feature type="domain" description="AB hydrolase-1" evidence="1">
    <location>
        <begin position="29"/>
        <end position="139"/>
    </location>
</feature>
<gene>
    <name evidence="2" type="ORF">BN946_scf184927.g3</name>
</gene>
<dbReference type="GO" id="GO:0047372">
    <property type="term" value="F:monoacylglycerol lipase activity"/>
    <property type="evidence" value="ECO:0007669"/>
    <property type="project" value="TreeGrafter"/>
</dbReference>
<dbReference type="AlphaFoldDB" id="A0A060SRT2"/>
<dbReference type="Pfam" id="PF00561">
    <property type="entry name" value="Abhydrolase_1"/>
    <property type="match status" value="1"/>
</dbReference>
<dbReference type="Proteomes" id="UP000029665">
    <property type="component" value="Unassembled WGS sequence"/>
</dbReference>
<dbReference type="InterPro" id="IPR029058">
    <property type="entry name" value="AB_hydrolase_fold"/>
</dbReference>
<dbReference type="HOGENOM" id="CLU_020336_7_0_1"/>
<dbReference type="OrthoDB" id="408373at2759"/>
<evidence type="ECO:0000259" key="1">
    <source>
        <dbReference type="Pfam" id="PF00561"/>
    </source>
</evidence>
<evidence type="ECO:0000313" key="2">
    <source>
        <dbReference type="EMBL" id="CDO74919.1"/>
    </source>
</evidence>
<reference evidence="2" key="1">
    <citation type="submission" date="2014-01" db="EMBL/GenBank/DDBJ databases">
        <title>The genome of the white-rot fungus Pycnoporus cinnabarinus: a basidiomycete model with a versatile arsenal for lignocellulosic biomass breakdown.</title>
        <authorList>
            <person name="Levasseur A."/>
            <person name="Lomascolo A."/>
            <person name="Ruiz-Duenas F.J."/>
            <person name="Uzan E."/>
            <person name="Piumi F."/>
            <person name="Kues U."/>
            <person name="Ram A.F.J."/>
            <person name="Murat C."/>
            <person name="Haon M."/>
            <person name="Benoit I."/>
            <person name="Arfi Y."/>
            <person name="Chevret D."/>
            <person name="Drula E."/>
            <person name="Kwon M.J."/>
            <person name="Gouret P."/>
            <person name="Lesage-Meessen L."/>
            <person name="Lombard V."/>
            <person name="Mariette J."/>
            <person name="Noirot C."/>
            <person name="Park J."/>
            <person name="Patyshakuliyeva A."/>
            <person name="Wieneger R.A.B."/>
            <person name="Wosten H.A.B."/>
            <person name="Martin F."/>
            <person name="Coutinho P.M."/>
            <person name="de Vries R."/>
            <person name="Martinez A.T."/>
            <person name="Klopp C."/>
            <person name="Pontarotti P."/>
            <person name="Henrissat B."/>
            <person name="Record E."/>
        </authorList>
    </citation>
    <scope>NUCLEOTIDE SEQUENCE [LARGE SCALE GENOMIC DNA]</scope>
    <source>
        <strain evidence="2">BRFM137</strain>
    </source>
</reference>
<dbReference type="PANTHER" id="PTHR43798:SF33">
    <property type="entry name" value="HYDROLASE, PUTATIVE (AFU_ORTHOLOGUE AFUA_2G14860)-RELATED"/>
    <property type="match status" value="1"/>
</dbReference>
<sequence length="205" mass="23058">MDQSLYNNTTTARGLTYHYYYSSTAPEKPTLLFPHGFPSSSYDWHRQVRYFQAKGYGTIVPDVLGAGGTSKPENVNAFCFVDIARDIVDVLDAVGVDKVIGVGHDWGSTVLSRLANLFSSRFDGFAWISTSYYPPSMGFHDIDEVISRLRAQTRSDHLGYWKHFLLDNAYEKCEQNVSFTHHLMLPMTSGDPSPSSSHRLTPSFN</sequence>
<dbReference type="EMBL" id="CCBP010000227">
    <property type="protein sequence ID" value="CDO74919.1"/>
    <property type="molecule type" value="Genomic_DNA"/>
</dbReference>
<dbReference type="GO" id="GO:0016020">
    <property type="term" value="C:membrane"/>
    <property type="evidence" value="ECO:0007669"/>
    <property type="project" value="TreeGrafter"/>
</dbReference>
<dbReference type="STRING" id="5643.A0A060SRT2"/>
<organism evidence="2 3">
    <name type="scientific">Pycnoporus cinnabarinus</name>
    <name type="common">Cinnabar-red polypore</name>
    <name type="synonym">Trametes cinnabarina</name>
    <dbReference type="NCBI Taxonomy" id="5643"/>
    <lineage>
        <taxon>Eukaryota</taxon>
        <taxon>Fungi</taxon>
        <taxon>Dikarya</taxon>
        <taxon>Basidiomycota</taxon>
        <taxon>Agaricomycotina</taxon>
        <taxon>Agaricomycetes</taxon>
        <taxon>Polyporales</taxon>
        <taxon>Polyporaceae</taxon>
        <taxon>Trametes</taxon>
    </lineage>
</organism>
<protein>
    <recommendedName>
        <fullName evidence="1">AB hydrolase-1 domain-containing protein</fullName>
    </recommendedName>
</protein>
<dbReference type="Gene3D" id="3.40.50.1820">
    <property type="entry name" value="alpha/beta hydrolase"/>
    <property type="match status" value="1"/>
</dbReference>
<evidence type="ECO:0000313" key="3">
    <source>
        <dbReference type="Proteomes" id="UP000029665"/>
    </source>
</evidence>
<keyword evidence="3" id="KW-1185">Reference proteome</keyword>
<dbReference type="SUPFAM" id="SSF53474">
    <property type="entry name" value="alpha/beta-Hydrolases"/>
    <property type="match status" value="1"/>
</dbReference>
<proteinExistence type="predicted"/>
<dbReference type="InterPro" id="IPR000073">
    <property type="entry name" value="AB_hydrolase_1"/>
</dbReference>
<dbReference type="GO" id="GO:0046464">
    <property type="term" value="P:acylglycerol catabolic process"/>
    <property type="evidence" value="ECO:0007669"/>
    <property type="project" value="TreeGrafter"/>
</dbReference>
<dbReference type="PANTHER" id="PTHR43798">
    <property type="entry name" value="MONOACYLGLYCEROL LIPASE"/>
    <property type="match status" value="1"/>
</dbReference>
<dbReference type="OMA" id="KWHNTDE"/>
<dbReference type="InterPro" id="IPR000639">
    <property type="entry name" value="Epox_hydrolase-like"/>
</dbReference>